<feature type="compositionally biased region" description="Low complexity" evidence="1">
    <location>
        <begin position="1004"/>
        <end position="1019"/>
    </location>
</feature>
<dbReference type="Pfam" id="PF00041">
    <property type="entry name" value="fn3"/>
    <property type="match status" value="2"/>
</dbReference>
<dbReference type="PROSITE" id="PS50853">
    <property type="entry name" value="FN3"/>
    <property type="match status" value="3"/>
</dbReference>
<dbReference type="InterPro" id="IPR003961">
    <property type="entry name" value="FN3_dom"/>
</dbReference>
<feature type="compositionally biased region" description="Polar residues" evidence="1">
    <location>
        <begin position="987"/>
        <end position="1003"/>
    </location>
</feature>
<dbReference type="SMART" id="SM00060">
    <property type="entry name" value="FN3"/>
    <property type="match status" value="5"/>
</dbReference>
<feature type="compositionally biased region" description="Low complexity" evidence="1">
    <location>
        <begin position="126"/>
        <end position="141"/>
    </location>
</feature>
<reference evidence="5 6" key="2">
    <citation type="submission" date="2019-01" db="EMBL/GenBank/DDBJ databases">
        <title>The decoding of complex shrimp genome reveals the adaptation for benthos swimmer, frequently molting mechanism and breeding impact on genome.</title>
        <authorList>
            <person name="Sun Y."/>
            <person name="Gao Y."/>
            <person name="Yu Y."/>
        </authorList>
    </citation>
    <scope>NUCLEOTIDE SEQUENCE [LARGE SCALE GENOMIC DNA]</scope>
    <source>
        <tissue evidence="5">Muscle</tissue>
    </source>
</reference>
<accession>A0A3R7SXG9</accession>
<protein>
    <submittedName>
        <fullName evidence="5">Domeless</fullName>
    </submittedName>
</protein>
<gene>
    <name evidence="5" type="ORF">C7M84_001264</name>
</gene>
<dbReference type="Proteomes" id="UP000283509">
    <property type="component" value="Unassembled WGS sequence"/>
</dbReference>
<evidence type="ECO:0000259" key="4">
    <source>
        <dbReference type="PROSITE" id="PS50853"/>
    </source>
</evidence>
<keyword evidence="2" id="KW-1133">Transmembrane helix</keyword>
<keyword evidence="3" id="KW-0732">Signal</keyword>
<comment type="caution">
    <text evidence="5">The sequence shown here is derived from an EMBL/GenBank/DDBJ whole genome shotgun (WGS) entry which is preliminary data.</text>
</comment>
<evidence type="ECO:0000313" key="5">
    <source>
        <dbReference type="EMBL" id="ROT79993.1"/>
    </source>
</evidence>
<dbReference type="EMBL" id="QCYY01001167">
    <property type="protein sequence ID" value="ROT79993.1"/>
    <property type="molecule type" value="Genomic_DNA"/>
</dbReference>
<name>A0A3R7SXG9_PENVA</name>
<dbReference type="InterPro" id="IPR050713">
    <property type="entry name" value="RTP_Phos/Ushers"/>
</dbReference>
<reference evidence="5 6" key="1">
    <citation type="submission" date="2018-04" db="EMBL/GenBank/DDBJ databases">
        <authorList>
            <person name="Zhang X."/>
            <person name="Yuan J."/>
            <person name="Li F."/>
            <person name="Xiang J."/>
        </authorList>
    </citation>
    <scope>NUCLEOTIDE SEQUENCE [LARGE SCALE GENOMIC DNA]</scope>
    <source>
        <tissue evidence="5">Muscle</tissue>
    </source>
</reference>
<dbReference type="PANTHER" id="PTHR46957">
    <property type="entry name" value="CYTOKINE RECEPTOR"/>
    <property type="match status" value="1"/>
</dbReference>
<dbReference type="InterPro" id="IPR036116">
    <property type="entry name" value="FN3_sf"/>
</dbReference>
<feature type="signal peptide" evidence="3">
    <location>
        <begin position="1"/>
        <end position="24"/>
    </location>
</feature>
<keyword evidence="6" id="KW-1185">Reference proteome</keyword>
<evidence type="ECO:0000256" key="3">
    <source>
        <dbReference type="SAM" id="SignalP"/>
    </source>
</evidence>
<feature type="compositionally biased region" description="Low complexity" evidence="1">
    <location>
        <begin position="85"/>
        <end position="106"/>
    </location>
</feature>
<feature type="domain" description="Fibronectin type-III" evidence="4">
    <location>
        <begin position="585"/>
        <end position="688"/>
    </location>
</feature>
<feature type="domain" description="Fibronectin type-III" evidence="4">
    <location>
        <begin position="693"/>
        <end position="788"/>
    </location>
</feature>
<organism evidence="5 6">
    <name type="scientific">Penaeus vannamei</name>
    <name type="common">Whiteleg shrimp</name>
    <name type="synonym">Litopenaeus vannamei</name>
    <dbReference type="NCBI Taxonomy" id="6689"/>
    <lineage>
        <taxon>Eukaryota</taxon>
        <taxon>Metazoa</taxon>
        <taxon>Ecdysozoa</taxon>
        <taxon>Arthropoda</taxon>
        <taxon>Crustacea</taxon>
        <taxon>Multicrustacea</taxon>
        <taxon>Malacostraca</taxon>
        <taxon>Eumalacostraca</taxon>
        <taxon>Eucarida</taxon>
        <taxon>Decapoda</taxon>
        <taxon>Dendrobranchiata</taxon>
        <taxon>Penaeoidea</taxon>
        <taxon>Penaeidae</taxon>
        <taxon>Penaeus</taxon>
    </lineage>
</organism>
<sequence>MGPTWRVGVSVALVLMGLVALCQAEEPQYQCYTFGKATYPAKGSLDKSVYRQLRDDERCPGIGCAALNANTNQYNPAPDQYTRATHTTTQTHQPTPTKSNTTTTPTGIKHPHPVTTHTQPPKKHQTTNTPTIGTPNNTHMTPTHHHPTRSSNPPQDVQNMTCISKNWEQLNCSWVEPPNPVRVQYILTYVVAGFRDTSHCPKNLTGKNWCFWENTDMSQRDEWILTFTAHNALKSGVQFKHNISVYESVIPKPAEALTAHVEGPHSVKLSWRLPHPMDTFPGKIRQEVSYRERPDDSPLEELEWIVVSNELIQPPLFEKLIYNKTVDNLYAYMQYDFRVRLHTGTGERRDHMWSDAAVTTQETDPKLPTAKVRTDIGTFEIEQNVNSRDIYVNWQKVDFVFKNGPDFHYEVDVFDANTGRQINKTEGELEVHDDYAKFINMENNVKFRFDITPVNRVGPGGDETKATVIVPEKSEVLTFPSRFQVIVYKDGNNTIYGIKWNITEEKIESQKIESVSIYWCKRRQYEERCLDKLDWVSVNPRLTMKNITDLEKETLYIFGISANSNKSSSGIKWITCIASHGNKLPPIDTFGITEVSSTEAELEWNLGCKDRSADPTGFNISYCITPRNETDCRKDSDMHYIAVSDASAYKINVTSLLPYTRYIFSIASQSELGMSRWSKSLILETSQDKPSGPPRNVRVIDKGQEWIYLAWNPPRPEERNGVIVTYKIKSEPAVNIDWPVAKNNSEVMQYNITGLEAYTKYKFKIVACTQNRNCGNSSVTYETRTGIGVPGPIEGIYVNDDRLQWNHDECNGPTCRYEIRYGPEPGEIYNSKEGQTAVNLRDLGINCTEHNEKIQVEIRAVSQDSQLKGQWMEKSMNCPIPGIMPWWLILIIAVVCIIATVFLVAIGSFGQKKVKVFLFEWNRELDLPTGLGPSLPAHDDLHSNYKIVQNQVIDDWGGADTRIPVKTATPFSNPEEQELIPDKARQSRNPSGDSGTSENDQVDSSGCSTGSESDSSSGSHRVPQSSDSGTGTEVGFPPESKNWESGSLRLRTPVPPYVRPGLPQNITSAGYVSVSSVPNLPVGSMEDGLSLQQSTSSLALGTPSHQPLGARRASTGYISMPDQDAEGVNLPLEMLGNVTLPHDSRPGGFPAYSRHNFPLKKTPTSEMSPYMKTGSLQRLNTGYVAVAQPDGGARDAMSQAHGYCGGEDLGVMKRQSSLSALPLTYNKSISTPDEDLPRGTYCRVGARGSPGPPPGPSPGYVSITQAMPSHAMSHPVNTTSPTNKSPYVTFAMAKSMPSPTKEPEKAGGGYVSVGDMAEGRWANPVMMAPEDFEESREVSSAPLESTRGRPLLSTRPNTSEATIAHNRGARSFPPLAPSLSKQSSGYVSQDSLPFHDPVVMSPKRLLTQSKEPYSVIMPPDHKGTAV</sequence>
<dbReference type="SUPFAM" id="SSF49265">
    <property type="entry name" value="Fibronectin type III"/>
    <property type="match status" value="4"/>
</dbReference>
<proteinExistence type="predicted"/>
<feature type="transmembrane region" description="Helical" evidence="2">
    <location>
        <begin position="884"/>
        <end position="906"/>
    </location>
</feature>
<feature type="compositionally biased region" description="Polar residues" evidence="1">
    <location>
        <begin position="1379"/>
        <end position="1388"/>
    </location>
</feature>
<dbReference type="GO" id="GO:0016020">
    <property type="term" value="C:membrane"/>
    <property type="evidence" value="ECO:0007669"/>
    <property type="project" value="UniProtKB-SubCell"/>
</dbReference>
<dbReference type="STRING" id="6689.A0A3R7SXG9"/>
<dbReference type="CDD" id="cd00063">
    <property type="entry name" value="FN3"/>
    <property type="match status" value="3"/>
</dbReference>
<dbReference type="OrthoDB" id="6382334at2759"/>
<keyword evidence="2" id="KW-0812">Transmembrane</keyword>
<evidence type="ECO:0000256" key="2">
    <source>
        <dbReference type="SAM" id="Phobius"/>
    </source>
</evidence>
<dbReference type="Gene3D" id="2.60.40.10">
    <property type="entry name" value="Immunoglobulins"/>
    <property type="match status" value="4"/>
</dbReference>
<feature type="region of interest" description="Disordered" evidence="1">
    <location>
        <begin position="75"/>
        <end position="158"/>
    </location>
</feature>
<dbReference type="InterPro" id="IPR013783">
    <property type="entry name" value="Ig-like_fold"/>
</dbReference>
<feature type="chain" id="PRO_5018693212" evidence="3">
    <location>
        <begin position="25"/>
        <end position="1426"/>
    </location>
</feature>
<dbReference type="PANTHER" id="PTHR46957:SF3">
    <property type="entry name" value="CYTOKINE RECEPTOR"/>
    <property type="match status" value="1"/>
</dbReference>
<evidence type="ECO:0000256" key="1">
    <source>
        <dbReference type="SAM" id="MobiDB-lite"/>
    </source>
</evidence>
<feature type="region of interest" description="Disordered" evidence="1">
    <location>
        <begin position="964"/>
        <end position="1049"/>
    </location>
</feature>
<evidence type="ECO:0000313" key="6">
    <source>
        <dbReference type="Proteomes" id="UP000283509"/>
    </source>
</evidence>
<feature type="region of interest" description="Disordered" evidence="1">
    <location>
        <begin position="1333"/>
        <end position="1388"/>
    </location>
</feature>
<keyword evidence="2" id="KW-0472">Membrane</keyword>
<feature type="domain" description="Fibronectin type-III" evidence="4">
    <location>
        <begin position="253"/>
        <end position="366"/>
    </location>
</feature>
<feature type="compositionally biased region" description="Polar residues" evidence="1">
    <location>
        <begin position="1022"/>
        <end position="1031"/>
    </location>
</feature>